<dbReference type="PROSITE" id="PS50110">
    <property type="entry name" value="RESPONSE_REGULATORY"/>
    <property type="match status" value="1"/>
</dbReference>
<dbReference type="GO" id="GO:0071111">
    <property type="term" value="F:cyclic-guanylate-specific phosphodiesterase activity"/>
    <property type="evidence" value="ECO:0007669"/>
    <property type="project" value="InterPro"/>
</dbReference>
<dbReference type="PROSITE" id="PS50883">
    <property type="entry name" value="EAL"/>
    <property type="match status" value="1"/>
</dbReference>
<dbReference type="STRING" id="634436.SAMN05216361_1700"/>
<dbReference type="SUPFAM" id="SSF52172">
    <property type="entry name" value="CheY-like"/>
    <property type="match status" value="1"/>
</dbReference>
<dbReference type="Gene3D" id="3.40.50.2300">
    <property type="match status" value="1"/>
</dbReference>
<dbReference type="GO" id="GO:0000160">
    <property type="term" value="P:phosphorelay signal transduction system"/>
    <property type="evidence" value="ECO:0007669"/>
    <property type="project" value="InterPro"/>
</dbReference>
<reference evidence="5" key="1">
    <citation type="submission" date="2016-11" db="EMBL/GenBank/DDBJ databases">
        <authorList>
            <person name="Varghese N."/>
            <person name="Submissions S."/>
        </authorList>
    </citation>
    <scope>NUCLEOTIDE SEQUENCE [LARGE SCALE GENOMIC DNA]</scope>
    <source>
        <strain evidence="5">CGMCC 1.8995</strain>
    </source>
</reference>
<dbReference type="PANTHER" id="PTHR33121:SF15">
    <property type="entry name" value="BLUE LIGHT- AND TEMPERATURE-REGULATED ANTIREPRESSOR BLUF"/>
    <property type="match status" value="1"/>
</dbReference>
<evidence type="ECO:0000259" key="2">
    <source>
        <dbReference type="PROSITE" id="PS50110"/>
    </source>
</evidence>
<feature type="domain" description="Response regulatory" evidence="2">
    <location>
        <begin position="14"/>
        <end position="129"/>
    </location>
</feature>
<evidence type="ECO:0000313" key="4">
    <source>
        <dbReference type="EMBL" id="SHG21370.1"/>
    </source>
</evidence>
<dbReference type="InterPro" id="IPR035919">
    <property type="entry name" value="EAL_sf"/>
</dbReference>
<protein>
    <submittedName>
        <fullName evidence="4">EAL domain, c-di-GMP-specific phosphodiesterase class I (Or its enzymatically inactive variant)</fullName>
    </submittedName>
</protein>
<dbReference type="Pfam" id="PF00563">
    <property type="entry name" value="EAL"/>
    <property type="match status" value="1"/>
</dbReference>
<sequence length="553" mass="62345">MMCAQQEQSCQTLTVLVVDDEKAIVNALKRELRSLDCQVVTATSGRKAMSILRTQSISLLITDHNMPEVTGVDLLRFAHQYSPQTKSYMLSGEGDLQAAVELLNQGLITKYLAKPWDRVSLQQEVSAILNACKAANDSHVQDNAAQQKAIKAVSLRDYQSLILIRLMNISDIRLSHGEQHASELEALLESRIDSLITQKHCLRLEQSGLFGLYLEQTTVEQTQILCAQIRQQLQRTFNVNGSAIFCHVGIGFRALHDCSLDHDILINSLNDTIVRDSHRISVSHLDNSTISQYQRQQQLSAEVEQGLRNKEFKLAFQPKVTTETGFIQSAEILLRWQHHSLGWVPPSEFVRLTELDGQIQAIGEWVLENGFKAASELRRFSSELSSIAINISAKQLQSTHIVEFISEKLKQYYLPPSFIELEITETALAENGQYLEELLWQLKLLGVKLAIDDFGAGFTSFSYLSKLPIDVLKLDRSLIVDVHKDRQRQEFIGSLIVSCKKLGIKVVAEGVEEEAELACLSSMRCDTIQGFIYSPAVPRQEFEKLMIRQPFCK</sequence>
<proteinExistence type="predicted"/>
<dbReference type="PANTHER" id="PTHR33121">
    <property type="entry name" value="CYCLIC DI-GMP PHOSPHODIESTERASE PDEF"/>
    <property type="match status" value="1"/>
</dbReference>
<name>A0A1M5HZZ6_9ALTE</name>
<dbReference type="Pfam" id="PF00072">
    <property type="entry name" value="Response_reg"/>
    <property type="match status" value="1"/>
</dbReference>
<dbReference type="AlphaFoldDB" id="A0A1M5HZZ6"/>
<dbReference type="Gene3D" id="3.20.20.450">
    <property type="entry name" value="EAL domain"/>
    <property type="match status" value="1"/>
</dbReference>
<dbReference type="InterPro" id="IPR001633">
    <property type="entry name" value="EAL_dom"/>
</dbReference>
<dbReference type="Proteomes" id="UP000184520">
    <property type="component" value="Unassembled WGS sequence"/>
</dbReference>
<dbReference type="InterPro" id="IPR043128">
    <property type="entry name" value="Rev_trsase/Diguanyl_cyclase"/>
</dbReference>
<feature type="modified residue" description="4-aspartylphosphate" evidence="1">
    <location>
        <position position="63"/>
    </location>
</feature>
<evidence type="ECO:0000259" key="3">
    <source>
        <dbReference type="PROSITE" id="PS50883"/>
    </source>
</evidence>
<dbReference type="CDD" id="cd01948">
    <property type="entry name" value="EAL"/>
    <property type="match status" value="1"/>
</dbReference>
<feature type="domain" description="EAL" evidence="3">
    <location>
        <begin position="296"/>
        <end position="550"/>
    </location>
</feature>
<organism evidence="4 5">
    <name type="scientific">Marisediminitalea aggregata</name>
    <dbReference type="NCBI Taxonomy" id="634436"/>
    <lineage>
        <taxon>Bacteria</taxon>
        <taxon>Pseudomonadati</taxon>
        <taxon>Pseudomonadota</taxon>
        <taxon>Gammaproteobacteria</taxon>
        <taxon>Alteromonadales</taxon>
        <taxon>Alteromonadaceae</taxon>
        <taxon>Marisediminitalea</taxon>
    </lineage>
</organism>
<dbReference type="SMART" id="SM00448">
    <property type="entry name" value="REC"/>
    <property type="match status" value="1"/>
</dbReference>
<dbReference type="SUPFAM" id="SSF141868">
    <property type="entry name" value="EAL domain-like"/>
    <property type="match status" value="1"/>
</dbReference>
<dbReference type="EMBL" id="FQWD01000002">
    <property type="protein sequence ID" value="SHG21370.1"/>
    <property type="molecule type" value="Genomic_DNA"/>
</dbReference>
<keyword evidence="1" id="KW-0597">Phosphoprotein</keyword>
<dbReference type="RefSeq" id="WP_073320703.1">
    <property type="nucleotide sequence ID" value="NZ_FQWD01000002.1"/>
</dbReference>
<dbReference type="OrthoDB" id="9816034at2"/>
<keyword evidence="5" id="KW-1185">Reference proteome</keyword>
<dbReference type="InterPro" id="IPR050706">
    <property type="entry name" value="Cyclic-di-GMP_PDE-like"/>
</dbReference>
<evidence type="ECO:0000256" key="1">
    <source>
        <dbReference type="PROSITE-ProRule" id="PRU00169"/>
    </source>
</evidence>
<evidence type="ECO:0000313" key="5">
    <source>
        <dbReference type="Proteomes" id="UP000184520"/>
    </source>
</evidence>
<dbReference type="SMART" id="SM00052">
    <property type="entry name" value="EAL"/>
    <property type="match status" value="1"/>
</dbReference>
<gene>
    <name evidence="4" type="ORF">SAMN05216361_1700</name>
</gene>
<dbReference type="InterPro" id="IPR011006">
    <property type="entry name" value="CheY-like_superfamily"/>
</dbReference>
<dbReference type="InterPro" id="IPR001789">
    <property type="entry name" value="Sig_transdc_resp-reg_receiver"/>
</dbReference>
<dbReference type="Gene3D" id="3.30.70.270">
    <property type="match status" value="1"/>
</dbReference>
<accession>A0A1M5HZZ6</accession>